<keyword evidence="1" id="KW-0472">Membrane</keyword>
<keyword evidence="1" id="KW-1133">Transmembrane helix</keyword>
<dbReference type="PANTHER" id="PTHR32141">
    <property type="match status" value="1"/>
</dbReference>
<dbReference type="PROSITE" id="PS50181">
    <property type="entry name" value="FBOX"/>
    <property type="match status" value="1"/>
</dbReference>
<feature type="domain" description="F-box" evidence="2">
    <location>
        <begin position="4"/>
        <end position="53"/>
    </location>
</feature>
<keyword evidence="4" id="KW-1185">Reference proteome</keyword>
<dbReference type="InterPro" id="IPR001810">
    <property type="entry name" value="F-box_dom"/>
</dbReference>
<protein>
    <recommendedName>
        <fullName evidence="2">F-box domain-containing protein</fullName>
    </recommendedName>
</protein>
<organism evidence="3 4">
    <name type="scientific">Rhynchospora tenuis</name>
    <dbReference type="NCBI Taxonomy" id="198213"/>
    <lineage>
        <taxon>Eukaryota</taxon>
        <taxon>Viridiplantae</taxon>
        <taxon>Streptophyta</taxon>
        <taxon>Embryophyta</taxon>
        <taxon>Tracheophyta</taxon>
        <taxon>Spermatophyta</taxon>
        <taxon>Magnoliopsida</taxon>
        <taxon>Liliopsida</taxon>
        <taxon>Poales</taxon>
        <taxon>Cyperaceae</taxon>
        <taxon>Cyperoideae</taxon>
        <taxon>Rhynchosporeae</taxon>
        <taxon>Rhynchospora</taxon>
    </lineage>
</organism>
<gene>
    <name evidence="3" type="ORF">LUZ61_004623</name>
</gene>
<dbReference type="InterPro" id="IPR032675">
    <property type="entry name" value="LRR_dom_sf"/>
</dbReference>
<dbReference type="InterPro" id="IPR036047">
    <property type="entry name" value="F-box-like_dom_sf"/>
</dbReference>
<dbReference type="EMBL" id="JAMRDG010000001">
    <property type="protein sequence ID" value="KAJ3700918.1"/>
    <property type="molecule type" value="Genomic_DNA"/>
</dbReference>
<dbReference type="SUPFAM" id="SSF81383">
    <property type="entry name" value="F-box domain"/>
    <property type="match status" value="1"/>
</dbReference>
<evidence type="ECO:0000313" key="4">
    <source>
        <dbReference type="Proteomes" id="UP001210211"/>
    </source>
</evidence>
<evidence type="ECO:0000256" key="1">
    <source>
        <dbReference type="SAM" id="Phobius"/>
    </source>
</evidence>
<name>A0AAD6ETS9_9POAL</name>
<comment type="caution">
    <text evidence="3">The sequence shown here is derived from an EMBL/GenBank/DDBJ whole genome shotgun (WGS) entry which is preliminary data.</text>
</comment>
<dbReference type="PANTHER" id="PTHR32141:SF179">
    <property type="entry name" value="F-BOX DOMAIN-CONTAINING PROTEIN"/>
    <property type="match status" value="1"/>
</dbReference>
<proteinExistence type="predicted"/>
<dbReference type="Pfam" id="PF24758">
    <property type="entry name" value="LRR_At5g56370"/>
    <property type="match status" value="1"/>
</dbReference>
<feature type="transmembrane region" description="Helical" evidence="1">
    <location>
        <begin position="362"/>
        <end position="381"/>
    </location>
</feature>
<evidence type="ECO:0000313" key="3">
    <source>
        <dbReference type="EMBL" id="KAJ3700918.1"/>
    </source>
</evidence>
<dbReference type="AlphaFoldDB" id="A0AAD6ETS9"/>
<dbReference type="InterPro" id="IPR055411">
    <property type="entry name" value="LRR_FXL15/At3g58940/PEG3-like"/>
</dbReference>
<evidence type="ECO:0000259" key="2">
    <source>
        <dbReference type="PROSITE" id="PS50181"/>
    </source>
</evidence>
<sequence>MAGADRISALPVEVIISILSHLSVKDAIRTSALARSWRHHWTLLPCLRLGRRLDRLGETSMALPAASTWIERVHHVVSSLQGPLFVFELVHRFYAYQSSLLQSLLDLLLQKGVLHTLVLTNYNEQVLLHLPSFHSLKRFHLYGCHVVLPADFSGFKGLTTLTLENVKISNDDLHFLIHTSNDLTTLMLDVASSGRNPLSVTLSLPLVRHLIFRLNKSVKNASVTSAPCLEQAQIIITKPAAKSLRKVTWVTLGLLTSVTRVSSLNLDWNVLESLPLVALPFNLTFSRLRCLKLCLHIPPMKKQIFDAFIWLLCTMPYLEELDLKLISYSLPSNKVATLMRESLVKKQDGLSCLDQTLKSVTISMNTFNIVMACITVVKFFLLNAKVLKLMEIQCCMHPDAQQSMIEELQEAKVTSLYAKVVIFNLKDNVTVNVK</sequence>
<dbReference type="Gene3D" id="3.80.10.10">
    <property type="entry name" value="Ribonuclease Inhibitor"/>
    <property type="match status" value="1"/>
</dbReference>
<dbReference type="Proteomes" id="UP001210211">
    <property type="component" value="Unassembled WGS sequence"/>
</dbReference>
<dbReference type="SUPFAM" id="SSF52047">
    <property type="entry name" value="RNI-like"/>
    <property type="match status" value="1"/>
</dbReference>
<keyword evidence="1" id="KW-0812">Transmembrane</keyword>
<reference evidence="3 4" key="1">
    <citation type="journal article" date="2022" name="Cell">
        <title>Repeat-based holocentromeres influence genome architecture and karyotype evolution.</title>
        <authorList>
            <person name="Hofstatter P.G."/>
            <person name="Thangavel G."/>
            <person name="Lux T."/>
            <person name="Neumann P."/>
            <person name="Vondrak T."/>
            <person name="Novak P."/>
            <person name="Zhang M."/>
            <person name="Costa L."/>
            <person name="Castellani M."/>
            <person name="Scott A."/>
            <person name="Toegelov H."/>
            <person name="Fuchs J."/>
            <person name="Mata-Sucre Y."/>
            <person name="Dias Y."/>
            <person name="Vanzela A.L.L."/>
            <person name="Huettel B."/>
            <person name="Almeida C.C.S."/>
            <person name="Simkova H."/>
            <person name="Souza G."/>
            <person name="Pedrosa-Harand A."/>
            <person name="Macas J."/>
            <person name="Mayer K.F.X."/>
            <person name="Houben A."/>
            <person name="Marques A."/>
        </authorList>
    </citation>
    <scope>NUCLEOTIDE SEQUENCE [LARGE SCALE GENOMIC DNA]</scope>
    <source>
        <strain evidence="3">RhyTen1mFocal</strain>
    </source>
</reference>
<accession>A0AAD6ETS9</accession>
<dbReference type="InterPro" id="IPR055302">
    <property type="entry name" value="F-box_dom-containing"/>
</dbReference>
<dbReference type="Gene3D" id="1.20.1280.50">
    <property type="match status" value="1"/>
</dbReference>
<dbReference type="Pfam" id="PF00646">
    <property type="entry name" value="F-box"/>
    <property type="match status" value="1"/>
</dbReference>